<feature type="transmembrane region" description="Helical" evidence="17">
    <location>
        <begin position="635"/>
        <end position="657"/>
    </location>
</feature>
<evidence type="ECO:0000256" key="1">
    <source>
        <dbReference type="ARBA" id="ARBA00004251"/>
    </source>
</evidence>
<feature type="chain" id="PRO_5034735639" description="Polymeric immunoglobulin receptor" evidence="18">
    <location>
        <begin position="21"/>
        <end position="794"/>
    </location>
</feature>
<proteinExistence type="predicted"/>
<dbReference type="InterPro" id="IPR013783">
    <property type="entry name" value="Ig-like_fold"/>
</dbReference>
<evidence type="ECO:0000256" key="2">
    <source>
        <dbReference type="ARBA" id="ARBA00004613"/>
    </source>
</evidence>
<dbReference type="FunFam" id="2.60.40.10:FF:001340">
    <property type="entry name" value="Polymeric immunoglobulin receptor"/>
    <property type="match status" value="2"/>
</dbReference>
<feature type="domain" description="Ig-like" evidence="19">
    <location>
        <begin position="23"/>
        <end position="122"/>
    </location>
</feature>
<evidence type="ECO:0000256" key="6">
    <source>
        <dbReference type="ARBA" id="ARBA00022729"/>
    </source>
</evidence>
<keyword evidence="7 17" id="KW-1133">Transmembrane helix</keyword>
<feature type="compositionally biased region" description="Low complexity" evidence="16">
    <location>
        <begin position="612"/>
        <end position="626"/>
    </location>
</feature>
<dbReference type="SMART" id="SM00409">
    <property type="entry name" value="IG"/>
    <property type="match status" value="5"/>
</dbReference>
<keyword evidence="9" id="KW-1015">Disulfide bond</keyword>
<dbReference type="InterPro" id="IPR007110">
    <property type="entry name" value="Ig-like_dom"/>
</dbReference>
<dbReference type="Pfam" id="PF07686">
    <property type="entry name" value="V-set"/>
    <property type="match status" value="5"/>
</dbReference>
<dbReference type="SMART" id="SM00406">
    <property type="entry name" value="IGv"/>
    <property type="match status" value="4"/>
</dbReference>
<feature type="region of interest" description="Disordered" evidence="16">
    <location>
        <begin position="608"/>
        <end position="633"/>
    </location>
</feature>
<evidence type="ECO:0000259" key="19">
    <source>
        <dbReference type="PROSITE" id="PS50835"/>
    </source>
</evidence>
<keyword evidence="3" id="KW-1003">Cell membrane</keyword>
<sequence>MEFPHYFLFFFFFFFFLVSMKSPIFGPQDVSSVEGSSVSIRCYYPATSVNRHSRKYWCRIGAKGRCTTLISSEGYISKDYKGRANLTNFPENGTFVMDIGHLTRGDSGLYKCGLGISSRGLSFDVSLEVSQGPGQIGDVHVYTADLGSTVTINCPFKSENAQKPKSVYKKLGQIRVLVIDSNGYLNNNFTNRAHLSIQGTNQLVFSFVINRIQLRDAGIYICQAGDEESSADLQVLKPEPELIYGDLRGSVTFDCALGQEMANVAKFLCQLKNGKTCNVVINTLGKKAQDFEGRILLTPKENSHFSVHITGLRKEDAGHYLCGAHPDGEPKEGWPVQAWQLFINEDTMIPPRSSVVRGVVGGSVAVTCPYNPKETNSLKYWCRWEENENGRCPQLVESSGLVNEQYEGRLALYEEPGNGTFTVILNQLTNRDAGFYWCLTNEDSRWRSTVELKIVEGEPNLKLPENVTAWVGETLKLSCHFPCKFYSYQKYWCKWSNTGCRALPSQDEGQSQAFVNCDKKSQIISLNLNPVRKEDEGWYWCGVKDGLHYGETGAVYVAVEQKAKGSGDARLANAAPAPAEDAIEPRARETENEVLLDPSLIAEDRAVKDGEGPASGSGVPAAPGSSVGQGGGSKAVVSTLVPLALVMLVGAVTIGVLRARHRKNVDRISIRSYRTDISMSDFENSRDFGAHDNAGATLDTQETSLGGKDRFTTTTENTMEDKEPKRAKRGPDSPLVGLEDICSWGAMPAPGGPFRPHLAVSHYSSKEEADKAFTTFLLQANSIIAATQNGPREA</sequence>
<comment type="function">
    <text evidence="12">Mediates selective transcytosis of polymeric IgA and IgM across mucosal epithelial cells. Binds polymeric IgA and IgM at the basolateral surface of epithelial cells. The complex is then transported across the cell to be secreted at the apical surface. During this process, a cleavage occurs that separates the extracellular (known as the secretory component) from the transmembrane segment.</text>
</comment>
<comment type="subcellular location">
    <subcellularLocation>
        <location evidence="1">Cell membrane</location>
        <topology evidence="1">Single-pass type I membrane protein</topology>
    </subcellularLocation>
    <subcellularLocation>
        <location evidence="2">Secreted</location>
    </subcellularLocation>
</comment>
<dbReference type="Gene3D" id="2.60.40.10">
    <property type="entry name" value="Immunoglobulins"/>
    <property type="match status" value="5"/>
</dbReference>
<feature type="domain" description="Ig-like" evidence="19">
    <location>
        <begin position="459"/>
        <end position="558"/>
    </location>
</feature>
<keyword evidence="5 17" id="KW-0812">Transmembrane</keyword>
<evidence type="ECO:0000256" key="4">
    <source>
        <dbReference type="ARBA" id="ARBA00022525"/>
    </source>
</evidence>
<dbReference type="GO" id="GO:0005886">
    <property type="term" value="C:plasma membrane"/>
    <property type="evidence" value="ECO:0007669"/>
    <property type="project" value="UniProtKB-SubCell"/>
</dbReference>
<gene>
    <name evidence="20" type="primary">PIGR</name>
</gene>
<dbReference type="Ensembl" id="ENSSSCT00060071625.1">
    <property type="protein sequence ID" value="ENSSSCP00060030892.1"/>
    <property type="gene ID" value="ENSSSCG00060052553.1"/>
</dbReference>
<organism evidence="20 21">
    <name type="scientific">Sus scrofa</name>
    <name type="common">Pig</name>
    <dbReference type="NCBI Taxonomy" id="9823"/>
    <lineage>
        <taxon>Eukaryota</taxon>
        <taxon>Metazoa</taxon>
        <taxon>Chordata</taxon>
        <taxon>Craniata</taxon>
        <taxon>Vertebrata</taxon>
        <taxon>Euteleostomi</taxon>
        <taxon>Mammalia</taxon>
        <taxon>Eutheria</taxon>
        <taxon>Laurasiatheria</taxon>
        <taxon>Artiodactyla</taxon>
        <taxon>Suina</taxon>
        <taxon>Suidae</taxon>
        <taxon>Sus</taxon>
    </lineage>
</organism>
<feature type="region of interest" description="Disordered" evidence="16">
    <location>
        <begin position="692"/>
        <end position="734"/>
    </location>
</feature>
<evidence type="ECO:0000256" key="18">
    <source>
        <dbReference type="SAM" id="SignalP"/>
    </source>
</evidence>
<evidence type="ECO:0000256" key="5">
    <source>
        <dbReference type="ARBA" id="ARBA00022692"/>
    </source>
</evidence>
<dbReference type="PROSITE" id="PS50835">
    <property type="entry name" value="IG_LIKE"/>
    <property type="match status" value="2"/>
</dbReference>
<evidence type="ECO:0000256" key="11">
    <source>
        <dbReference type="ARBA" id="ARBA00023319"/>
    </source>
</evidence>
<evidence type="ECO:0000256" key="9">
    <source>
        <dbReference type="ARBA" id="ARBA00023157"/>
    </source>
</evidence>
<dbReference type="GO" id="GO:0005576">
    <property type="term" value="C:extracellular region"/>
    <property type="evidence" value="ECO:0007669"/>
    <property type="project" value="UniProtKB-SubCell"/>
</dbReference>
<dbReference type="InterPro" id="IPR013106">
    <property type="entry name" value="Ig_V-set"/>
</dbReference>
<keyword evidence="4" id="KW-0964">Secreted</keyword>
<dbReference type="InterPro" id="IPR050671">
    <property type="entry name" value="CD300_family_receptors"/>
</dbReference>
<reference evidence="20" key="1">
    <citation type="submission" date="2025-08" db="UniProtKB">
        <authorList>
            <consortium name="Ensembl"/>
        </authorList>
    </citation>
    <scope>IDENTIFICATION</scope>
</reference>
<comment type="function">
    <text evidence="13">Through its N-linked glycans ensures anchoring of secretory IgA (sIgA) molecules to mucus lining the epithelial surface to neutralize extracellular pathogens. On its own (free form) may act as a non-specific microbial scavenger to prevent pathogen interaction with epithelial cells.</text>
</comment>
<feature type="region of interest" description="Disordered" evidence="16">
    <location>
        <begin position="568"/>
        <end position="595"/>
    </location>
</feature>
<protein>
    <recommendedName>
        <fullName evidence="15">Polymeric immunoglobulin receptor</fullName>
    </recommendedName>
</protein>
<evidence type="ECO:0000256" key="13">
    <source>
        <dbReference type="ARBA" id="ARBA00049604"/>
    </source>
</evidence>
<dbReference type="SUPFAM" id="SSF48726">
    <property type="entry name" value="Immunoglobulin"/>
    <property type="match status" value="5"/>
</dbReference>
<evidence type="ECO:0000256" key="3">
    <source>
        <dbReference type="ARBA" id="ARBA00022475"/>
    </source>
</evidence>
<dbReference type="AlphaFoldDB" id="A0A8D1VVV0"/>
<evidence type="ECO:0000256" key="7">
    <source>
        <dbReference type="ARBA" id="ARBA00022989"/>
    </source>
</evidence>
<dbReference type="InterPro" id="IPR003599">
    <property type="entry name" value="Ig_sub"/>
</dbReference>
<dbReference type="CDD" id="cd05716">
    <property type="entry name" value="IgV_pIgR_like"/>
    <property type="match status" value="4"/>
</dbReference>
<keyword evidence="10" id="KW-0325">Glycoprotein</keyword>
<comment type="subunit">
    <text evidence="14">Interacts (mainly via CDR1-like domain) with dimeric IgA. Interacts (mainly via CDR2-like domain) with pentameric IgM.</text>
</comment>
<evidence type="ECO:0000256" key="14">
    <source>
        <dbReference type="ARBA" id="ARBA00049678"/>
    </source>
</evidence>
<dbReference type="PANTHER" id="PTHR11860:SF82">
    <property type="entry name" value="POLYMERIC IMMUNOGLOBULIN RECEPTOR"/>
    <property type="match status" value="1"/>
</dbReference>
<evidence type="ECO:0000313" key="21">
    <source>
        <dbReference type="Proteomes" id="UP000694723"/>
    </source>
</evidence>
<dbReference type="PANTHER" id="PTHR11860">
    <property type="entry name" value="POLYMERIC-IMMUNOGLOBULIN RECEPTOR"/>
    <property type="match status" value="1"/>
</dbReference>
<evidence type="ECO:0000256" key="17">
    <source>
        <dbReference type="SAM" id="Phobius"/>
    </source>
</evidence>
<evidence type="ECO:0000256" key="16">
    <source>
        <dbReference type="SAM" id="MobiDB-lite"/>
    </source>
</evidence>
<dbReference type="InterPro" id="IPR036179">
    <property type="entry name" value="Ig-like_dom_sf"/>
</dbReference>
<keyword evidence="11" id="KW-0393">Immunoglobulin domain</keyword>
<evidence type="ECO:0000256" key="12">
    <source>
        <dbReference type="ARBA" id="ARBA00049599"/>
    </source>
</evidence>
<dbReference type="Proteomes" id="UP000694723">
    <property type="component" value="Unplaced"/>
</dbReference>
<feature type="signal peptide" evidence="18">
    <location>
        <begin position="1"/>
        <end position="20"/>
    </location>
</feature>
<evidence type="ECO:0000256" key="15">
    <source>
        <dbReference type="ARBA" id="ARBA00049745"/>
    </source>
</evidence>
<name>A0A8D1VVV0_PIG</name>
<evidence type="ECO:0000256" key="10">
    <source>
        <dbReference type="ARBA" id="ARBA00023180"/>
    </source>
</evidence>
<evidence type="ECO:0000256" key="8">
    <source>
        <dbReference type="ARBA" id="ARBA00023136"/>
    </source>
</evidence>
<accession>A0A8D1VVV0</accession>
<keyword evidence="6 18" id="KW-0732">Signal</keyword>
<feature type="compositionally biased region" description="Low complexity" evidence="16">
    <location>
        <begin position="569"/>
        <end position="580"/>
    </location>
</feature>
<keyword evidence="8 17" id="KW-0472">Membrane</keyword>
<evidence type="ECO:0000313" key="20">
    <source>
        <dbReference type="Ensembl" id="ENSSSCP00060030892.1"/>
    </source>
</evidence>